<feature type="compositionally biased region" description="Low complexity" evidence="1">
    <location>
        <begin position="280"/>
        <end position="296"/>
    </location>
</feature>
<evidence type="ECO:0000313" key="3">
    <source>
        <dbReference type="Proteomes" id="UP001178507"/>
    </source>
</evidence>
<feature type="region of interest" description="Disordered" evidence="1">
    <location>
        <begin position="280"/>
        <end position="328"/>
    </location>
</feature>
<sequence>MALPGAFASRFNGLERRMPGCYALIVHGRLPDFTADDEDYEPEEADTPNGDTPNGDASSAAAGSRRGKSRAGVSDNTPSAEHAVSEHTESDEDFDIHELLKTPQVSPSPGVERLKTSKVASPGKRRREAGRGLQDGLLLGAFELGPLENEMSAFGGKATVCAWEGLALAGREPLVRAEAGAEAKGRAKEAAAEEDGGARVRQGVRGDFDREPRTLVSFEVTGAIVVEHMMALKALIYTPFLPAQAMTSLFYRLYPKDAEKPDNSVTPAPHWAKVIAHGEQAASAAQEANQEPSESAMSGAMAGLAFMQAEPASGKRKRSEDPGEEVSH</sequence>
<feature type="compositionally biased region" description="Basic and acidic residues" evidence="1">
    <location>
        <begin position="318"/>
        <end position="328"/>
    </location>
</feature>
<accession>A0AA36NCD2</accession>
<feature type="region of interest" description="Disordered" evidence="1">
    <location>
        <begin position="33"/>
        <end position="132"/>
    </location>
</feature>
<keyword evidence="3" id="KW-1185">Reference proteome</keyword>
<protein>
    <submittedName>
        <fullName evidence="2">Uncharacterized protein</fullName>
    </submittedName>
</protein>
<organism evidence="2 3">
    <name type="scientific">Effrenium voratum</name>
    <dbReference type="NCBI Taxonomy" id="2562239"/>
    <lineage>
        <taxon>Eukaryota</taxon>
        <taxon>Sar</taxon>
        <taxon>Alveolata</taxon>
        <taxon>Dinophyceae</taxon>
        <taxon>Suessiales</taxon>
        <taxon>Symbiodiniaceae</taxon>
        <taxon>Effrenium</taxon>
    </lineage>
</organism>
<evidence type="ECO:0000256" key="1">
    <source>
        <dbReference type="SAM" id="MobiDB-lite"/>
    </source>
</evidence>
<feature type="compositionally biased region" description="Acidic residues" evidence="1">
    <location>
        <begin position="34"/>
        <end position="46"/>
    </location>
</feature>
<comment type="caution">
    <text evidence="2">The sequence shown here is derived from an EMBL/GenBank/DDBJ whole genome shotgun (WGS) entry which is preliminary data.</text>
</comment>
<dbReference type="Proteomes" id="UP001178507">
    <property type="component" value="Unassembled WGS sequence"/>
</dbReference>
<evidence type="ECO:0000313" key="2">
    <source>
        <dbReference type="EMBL" id="CAJ1407225.1"/>
    </source>
</evidence>
<gene>
    <name evidence="2" type="ORF">EVOR1521_LOCUS28986</name>
</gene>
<proteinExistence type="predicted"/>
<reference evidence="2" key="1">
    <citation type="submission" date="2023-08" db="EMBL/GenBank/DDBJ databases">
        <authorList>
            <person name="Chen Y."/>
            <person name="Shah S."/>
            <person name="Dougan E. K."/>
            <person name="Thang M."/>
            <person name="Chan C."/>
        </authorList>
    </citation>
    <scope>NUCLEOTIDE SEQUENCE</scope>
</reference>
<dbReference type="EMBL" id="CAUJNA010003663">
    <property type="protein sequence ID" value="CAJ1407225.1"/>
    <property type="molecule type" value="Genomic_DNA"/>
</dbReference>
<name>A0AA36NCD2_9DINO</name>
<feature type="compositionally biased region" description="Low complexity" evidence="1">
    <location>
        <begin position="57"/>
        <end position="74"/>
    </location>
</feature>
<dbReference type="AlphaFoldDB" id="A0AA36NCD2"/>